<dbReference type="GO" id="GO:0005506">
    <property type="term" value="F:iron ion binding"/>
    <property type="evidence" value="ECO:0007669"/>
    <property type="project" value="InterPro"/>
</dbReference>
<dbReference type="RefSeq" id="WP_137336522.1">
    <property type="nucleotide sequence ID" value="NZ_CP040078.1"/>
</dbReference>
<feature type="compositionally biased region" description="Low complexity" evidence="1">
    <location>
        <begin position="1"/>
        <end position="15"/>
    </location>
</feature>
<dbReference type="Proteomes" id="UP000298656">
    <property type="component" value="Chromosome 2"/>
</dbReference>
<accession>A0A4P8J1B7</accession>
<organism evidence="2 3">
    <name type="scientific">Trinickia violacea</name>
    <dbReference type="NCBI Taxonomy" id="2571746"/>
    <lineage>
        <taxon>Bacteria</taxon>
        <taxon>Pseudomonadati</taxon>
        <taxon>Pseudomonadota</taxon>
        <taxon>Betaproteobacteria</taxon>
        <taxon>Burkholderiales</taxon>
        <taxon>Burkholderiaceae</taxon>
        <taxon>Trinickia</taxon>
    </lineage>
</organism>
<dbReference type="EMBL" id="CP040078">
    <property type="protein sequence ID" value="QCP53753.1"/>
    <property type="molecule type" value="Genomic_DNA"/>
</dbReference>
<dbReference type="SUPFAM" id="SSF48264">
    <property type="entry name" value="Cytochrome P450"/>
    <property type="match status" value="1"/>
</dbReference>
<dbReference type="KEGG" id="tvl:FAZ95_32600"/>
<dbReference type="OrthoDB" id="9131104at2"/>
<dbReference type="AlphaFoldDB" id="A0A4P8J1B7"/>
<keyword evidence="3" id="KW-1185">Reference proteome</keyword>
<evidence type="ECO:0000313" key="2">
    <source>
        <dbReference type="EMBL" id="QCP53753.1"/>
    </source>
</evidence>
<protein>
    <submittedName>
        <fullName evidence="2">Uncharacterized protein</fullName>
    </submittedName>
</protein>
<name>A0A4P8J1B7_9BURK</name>
<sequence length="349" mass="37940">MTPPALSLTPLALPLDTGRDPARASAAPRLDTRLRSERAARKASGALALCYRGEIHSLLEQRVPPAESGPAALEALAALWHIDMPPRVARDAAHVFAPQEDGASPRFGAWEARACPPKALAALQACARSTVRNRLTLIQSRARSTFDLVEEIAQPLWPDVLAAWCGLAEQQRRRLHHLGRALRLALVPGKLSRAGVTSAIGAIDELHRIFASAYRQPRDVTRMPSLFAALESGWTPALGPIEDVIVIAGMRILLCGSEGVPGRIGDLVNLLIDRRELAAEWLARPDALARFVNPGQRSLAQALAQMQAQAVLEVLLPCFDRIDRAPRGTTWQTRSGLKRLEHLVLRLGA</sequence>
<dbReference type="InterPro" id="IPR036396">
    <property type="entry name" value="Cyt_P450_sf"/>
</dbReference>
<dbReference type="GO" id="GO:0004497">
    <property type="term" value="F:monooxygenase activity"/>
    <property type="evidence" value="ECO:0007669"/>
    <property type="project" value="InterPro"/>
</dbReference>
<dbReference type="Gene3D" id="1.10.630.10">
    <property type="entry name" value="Cytochrome P450"/>
    <property type="match status" value="1"/>
</dbReference>
<proteinExistence type="predicted"/>
<evidence type="ECO:0000256" key="1">
    <source>
        <dbReference type="SAM" id="MobiDB-lite"/>
    </source>
</evidence>
<gene>
    <name evidence="2" type="ORF">FAZ95_32600</name>
</gene>
<dbReference type="GO" id="GO:0016705">
    <property type="term" value="F:oxidoreductase activity, acting on paired donors, with incorporation or reduction of molecular oxygen"/>
    <property type="evidence" value="ECO:0007669"/>
    <property type="project" value="InterPro"/>
</dbReference>
<dbReference type="GO" id="GO:0020037">
    <property type="term" value="F:heme binding"/>
    <property type="evidence" value="ECO:0007669"/>
    <property type="project" value="InterPro"/>
</dbReference>
<feature type="region of interest" description="Disordered" evidence="1">
    <location>
        <begin position="1"/>
        <end position="37"/>
    </location>
</feature>
<evidence type="ECO:0000313" key="3">
    <source>
        <dbReference type="Proteomes" id="UP000298656"/>
    </source>
</evidence>
<reference evidence="2 3" key="1">
    <citation type="submission" date="2019-05" db="EMBL/GenBank/DDBJ databases">
        <title>Burkholderia sp. DHOD12, isolated from subtropical forest soil.</title>
        <authorList>
            <person name="Gao Z.-H."/>
            <person name="Qiu L.-H."/>
        </authorList>
    </citation>
    <scope>NUCLEOTIDE SEQUENCE [LARGE SCALE GENOMIC DNA]</scope>
    <source>
        <strain evidence="2 3">DHOD12</strain>
    </source>
</reference>